<evidence type="ECO:0000313" key="1">
    <source>
        <dbReference type="EMBL" id="CAD8502736.1"/>
    </source>
</evidence>
<organism evidence="1">
    <name type="scientific">Hanusia phi</name>
    <dbReference type="NCBI Taxonomy" id="3032"/>
    <lineage>
        <taxon>Eukaryota</taxon>
        <taxon>Cryptophyceae</taxon>
        <taxon>Pyrenomonadales</taxon>
        <taxon>Geminigeraceae</taxon>
        <taxon>Hanusia</taxon>
    </lineage>
</organism>
<proteinExistence type="predicted"/>
<reference evidence="1" key="1">
    <citation type="submission" date="2021-01" db="EMBL/GenBank/DDBJ databases">
        <authorList>
            <person name="Corre E."/>
            <person name="Pelletier E."/>
            <person name="Niang G."/>
            <person name="Scheremetjew M."/>
            <person name="Finn R."/>
            <person name="Kale V."/>
            <person name="Holt S."/>
            <person name="Cochrane G."/>
            <person name="Meng A."/>
            <person name="Brown T."/>
            <person name="Cohen L."/>
        </authorList>
    </citation>
    <scope>NUCLEOTIDE SEQUENCE</scope>
    <source>
        <strain evidence="1">CCMP325</strain>
    </source>
</reference>
<dbReference type="EMBL" id="HBEO01030386">
    <property type="protein sequence ID" value="CAD8502736.1"/>
    <property type="molecule type" value="Transcribed_RNA"/>
</dbReference>
<name>A0A7S0F3I1_9CRYP</name>
<accession>A0A7S0F3I1</accession>
<sequence length="152" mass="17175">MDELHQGEDPGHRGSYVGEIFFQGRDSNKPARNMLSGKHSQPAHDVMLAQQLTGTSQARSAELNATFEQQKATDYAVHEKTMKAVSLTEYRPCFLRVKKEALRGKQSMAVRFEGRKDVLLNNVIEAVKKRKQGSSNFPRKVNAQLEMLMKIV</sequence>
<protein>
    <submittedName>
        <fullName evidence="1">Uncharacterized protein</fullName>
    </submittedName>
</protein>
<dbReference type="AlphaFoldDB" id="A0A7S0F3I1"/>
<gene>
    <name evidence="1" type="ORF">HPHI1048_LOCUS20606</name>
</gene>